<dbReference type="Proteomes" id="UP000599024">
    <property type="component" value="Unassembled WGS sequence"/>
</dbReference>
<organism evidence="1 2">
    <name type="scientific">Candidatus Desulfatifera sulfidica</name>
    <dbReference type="NCBI Taxonomy" id="2841691"/>
    <lineage>
        <taxon>Bacteria</taxon>
        <taxon>Pseudomonadati</taxon>
        <taxon>Thermodesulfobacteriota</taxon>
        <taxon>Desulfobulbia</taxon>
        <taxon>Desulfobulbales</taxon>
        <taxon>Desulfobulbaceae</taxon>
        <taxon>Candidatus Desulfatifera</taxon>
    </lineage>
</organism>
<sequence>MQQDLRELLGEGFVLEEPLCTEGSWISKINIAAWNKVVGGGINQDWQMHVGKQELIGKGYAVFNPEQYLSGDKVCRIAMPIVKEEQSQGEILFLFPEDPFLQPLNNDDAGAVGDESGQNGREILLVTNNLPEAERIQAALSEYGLTFVTIDFGESIQDALTDQVRGVLLISEKVSEQTMGVVVKIASATPLPLIAAGPDWTKSKVVKAVKYGVLDILLTPASSEDICAKVETHFGLSPI</sequence>
<accession>A0A8J6TCZ2</accession>
<dbReference type="SUPFAM" id="SSF52172">
    <property type="entry name" value="CheY-like"/>
    <property type="match status" value="1"/>
</dbReference>
<dbReference type="InterPro" id="IPR011006">
    <property type="entry name" value="CheY-like_superfamily"/>
</dbReference>
<dbReference type="AlphaFoldDB" id="A0A8J6TCZ2"/>
<name>A0A8J6TCZ2_9BACT</name>
<comment type="caution">
    <text evidence="1">The sequence shown here is derived from an EMBL/GenBank/DDBJ whole genome shotgun (WGS) entry which is preliminary data.</text>
</comment>
<evidence type="ECO:0008006" key="3">
    <source>
        <dbReference type="Google" id="ProtNLM"/>
    </source>
</evidence>
<gene>
    <name evidence="1" type="ORF">H8E79_01290</name>
</gene>
<dbReference type="EMBL" id="JACNLK010000016">
    <property type="protein sequence ID" value="MBC8207787.1"/>
    <property type="molecule type" value="Genomic_DNA"/>
</dbReference>
<evidence type="ECO:0000313" key="1">
    <source>
        <dbReference type="EMBL" id="MBC8207787.1"/>
    </source>
</evidence>
<proteinExistence type="predicted"/>
<protein>
    <recommendedName>
        <fullName evidence="3">Response regulatory domain-containing protein</fullName>
    </recommendedName>
</protein>
<reference evidence="1 2" key="1">
    <citation type="submission" date="2020-08" db="EMBL/GenBank/DDBJ databases">
        <title>Bridging the membrane lipid divide: bacteria of the FCB group superphylum have the potential to synthesize archaeal ether lipids.</title>
        <authorList>
            <person name="Villanueva L."/>
            <person name="Von Meijenfeldt F.A.B."/>
            <person name="Westbye A.B."/>
            <person name="Yadav S."/>
            <person name="Hopmans E.C."/>
            <person name="Dutilh B.E."/>
            <person name="Sinninghe Damste J.S."/>
        </authorList>
    </citation>
    <scope>NUCLEOTIDE SEQUENCE [LARGE SCALE GENOMIC DNA]</scope>
    <source>
        <strain evidence="1">NIOZ-UU81</strain>
    </source>
</reference>
<evidence type="ECO:0000313" key="2">
    <source>
        <dbReference type="Proteomes" id="UP000599024"/>
    </source>
</evidence>